<protein>
    <recommendedName>
        <fullName evidence="4">CBM1 domain-containing protein</fullName>
    </recommendedName>
</protein>
<dbReference type="GO" id="GO:0005975">
    <property type="term" value="P:carbohydrate metabolic process"/>
    <property type="evidence" value="ECO:0007669"/>
    <property type="project" value="InterPro"/>
</dbReference>
<accession>A0A370TA33</accession>
<dbReference type="Proteomes" id="UP000254866">
    <property type="component" value="Unassembled WGS sequence"/>
</dbReference>
<proteinExistence type="predicted"/>
<dbReference type="InterPro" id="IPR035971">
    <property type="entry name" value="CBD_sf"/>
</dbReference>
<evidence type="ECO:0000313" key="5">
    <source>
        <dbReference type="EMBL" id="RDL30654.1"/>
    </source>
</evidence>
<feature type="chain" id="PRO_5016571648" description="CBM1 domain-containing protein" evidence="3">
    <location>
        <begin position="21"/>
        <end position="183"/>
    </location>
</feature>
<feature type="domain" description="CBM1" evidence="4">
    <location>
        <begin position="109"/>
        <end position="141"/>
    </location>
</feature>
<reference evidence="5 6" key="1">
    <citation type="journal article" date="2018" name="IMA Fungus">
        <title>IMA Genome-F 9: Draft genome sequence of Annulohypoxylon stygium, Aspergillus mulundensis, Berkeleyomyces basicola (syn. Thielaviopsis basicola), Ceratocystis smalleyi, two Cercospora beticola strains, Coleophoma cylindrospora, Fusarium fracticaudum, Phialophora cf. hyalina, and Morchella septimelata.</title>
        <authorList>
            <person name="Wingfield B.D."/>
            <person name="Bills G.F."/>
            <person name="Dong Y."/>
            <person name="Huang W."/>
            <person name="Nel W.J."/>
            <person name="Swalarsk-Parry B.S."/>
            <person name="Vaghefi N."/>
            <person name="Wilken P.M."/>
            <person name="An Z."/>
            <person name="de Beer Z.W."/>
            <person name="De Vos L."/>
            <person name="Chen L."/>
            <person name="Duong T.A."/>
            <person name="Gao Y."/>
            <person name="Hammerbacher A."/>
            <person name="Kikkert J.R."/>
            <person name="Li Y."/>
            <person name="Li H."/>
            <person name="Li K."/>
            <person name="Li Q."/>
            <person name="Liu X."/>
            <person name="Ma X."/>
            <person name="Naidoo K."/>
            <person name="Pethybridge S.J."/>
            <person name="Sun J."/>
            <person name="Steenkamp E.T."/>
            <person name="van der Nest M.A."/>
            <person name="van Wyk S."/>
            <person name="Wingfield M.J."/>
            <person name="Xiong C."/>
            <person name="Yue Q."/>
            <person name="Zhang X."/>
        </authorList>
    </citation>
    <scope>NUCLEOTIDE SEQUENCE [LARGE SCALE GENOMIC DNA]</scope>
    <source>
        <strain evidence="5 6">BP 5553</strain>
    </source>
</reference>
<dbReference type="RefSeq" id="XP_031865030.1">
    <property type="nucleotide sequence ID" value="XM_032018622.1"/>
</dbReference>
<keyword evidence="1 3" id="KW-0732">Signal</keyword>
<dbReference type="GO" id="GO:0030248">
    <property type="term" value="F:cellulose binding"/>
    <property type="evidence" value="ECO:0007669"/>
    <property type="project" value="InterPro"/>
</dbReference>
<gene>
    <name evidence="5" type="ORF">BP5553_09999</name>
</gene>
<comment type="caution">
    <text evidence="5">The sequence shown here is derived from an EMBL/GenBank/DDBJ whole genome shotgun (WGS) entry which is preliminary data.</text>
</comment>
<dbReference type="Pfam" id="PF00734">
    <property type="entry name" value="CBM_1"/>
    <property type="match status" value="1"/>
</dbReference>
<feature type="region of interest" description="Disordered" evidence="2">
    <location>
        <begin position="157"/>
        <end position="183"/>
    </location>
</feature>
<dbReference type="OrthoDB" id="2119228at2759"/>
<evidence type="ECO:0000256" key="1">
    <source>
        <dbReference type="ARBA" id="ARBA00022729"/>
    </source>
</evidence>
<dbReference type="SUPFAM" id="SSF57180">
    <property type="entry name" value="Cellulose-binding domain"/>
    <property type="match status" value="1"/>
</dbReference>
<keyword evidence="6" id="KW-1185">Reference proteome</keyword>
<name>A0A370TA33_9HELO</name>
<dbReference type="GeneID" id="43602848"/>
<dbReference type="EMBL" id="NPIC01000014">
    <property type="protein sequence ID" value="RDL30654.1"/>
    <property type="molecule type" value="Genomic_DNA"/>
</dbReference>
<sequence length="183" mass="19879">MRLLNLAVASAWALSNLCVSQVIITVTRVVTVDPPQWTSTVTEATTVTKSGSVPPGHTTTIVTTIYVTTTPKAPTQTPTITTVYVTTTPKTTTPTSQAPDPNTTKCPVPLYYQCGGANWKGCKVCEKGAVCVNQNVRQFCLIESTWRHKTFKNQMVAGNGSRETRNRRYSSLEPPSAIFPSRA</sequence>
<evidence type="ECO:0000256" key="3">
    <source>
        <dbReference type="SAM" id="SignalP"/>
    </source>
</evidence>
<evidence type="ECO:0000256" key="2">
    <source>
        <dbReference type="SAM" id="MobiDB-lite"/>
    </source>
</evidence>
<dbReference type="GO" id="GO:0005576">
    <property type="term" value="C:extracellular region"/>
    <property type="evidence" value="ECO:0007669"/>
    <property type="project" value="InterPro"/>
</dbReference>
<organism evidence="5 6">
    <name type="scientific">Venustampulla echinocandica</name>
    <dbReference type="NCBI Taxonomy" id="2656787"/>
    <lineage>
        <taxon>Eukaryota</taxon>
        <taxon>Fungi</taxon>
        <taxon>Dikarya</taxon>
        <taxon>Ascomycota</taxon>
        <taxon>Pezizomycotina</taxon>
        <taxon>Leotiomycetes</taxon>
        <taxon>Helotiales</taxon>
        <taxon>Pleuroascaceae</taxon>
        <taxon>Venustampulla</taxon>
    </lineage>
</organism>
<feature type="signal peptide" evidence="3">
    <location>
        <begin position="1"/>
        <end position="20"/>
    </location>
</feature>
<evidence type="ECO:0000259" key="4">
    <source>
        <dbReference type="SMART" id="SM00236"/>
    </source>
</evidence>
<evidence type="ECO:0000313" key="6">
    <source>
        <dbReference type="Proteomes" id="UP000254866"/>
    </source>
</evidence>
<dbReference type="AlphaFoldDB" id="A0A370TA33"/>
<dbReference type="SMART" id="SM00236">
    <property type="entry name" value="fCBD"/>
    <property type="match status" value="1"/>
</dbReference>
<dbReference type="InterPro" id="IPR000254">
    <property type="entry name" value="CBD"/>
</dbReference>